<dbReference type="PANTHER" id="PTHR21262">
    <property type="entry name" value="GUANOSINE-3',5'-BIS DIPHOSPHATE 3'-PYROPHOSPHOHYDROLASE"/>
    <property type="match status" value="1"/>
</dbReference>
<dbReference type="GO" id="GO:0008728">
    <property type="term" value="F:GTP diphosphokinase activity"/>
    <property type="evidence" value="ECO:0007669"/>
    <property type="project" value="UniProtKB-EC"/>
</dbReference>
<feature type="domain" description="HD" evidence="6">
    <location>
        <begin position="117"/>
        <end position="216"/>
    </location>
</feature>
<accession>A0A1G5V6K4</accession>
<comment type="function">
    <text evidence="4">In eubacteria ppGpp (guanosine 3'-diphosphate 5'-diphosphate) is a mediator of the stringent response that coordinates a variety of cellular activities in response to changes in nutritional abundance.</text>
</comment>
<dbReference type="InterPro" id="IPR002912">
    <property type="entry name" value="ACT_dom"/>
</dbReference>
<dbReference type="Proteomes" id="UP000199689">
    <property type="component" value="Unassembled WGS sequence"/>
</dbReference>
<dbReference type="InterPro" id="IPR003607">
    <property type="entry name" value="HD/PDEase_dom"/>
</dbReference>
<reference evidence="8 9" key="1">
    <citation type="submission" date="2016-10" db="EMBL/GenBank/DDBJ databases">
        <authorList>
            <person name="de Groot N.N."/>
        </authorList>
    </citation>
    <scope>NUCLEOTIDE SEQUENCE [LARGE SCALE GENOMIC DNA]</scope>
    <source>
        <strain evidence="8 9">DSM 15230</strain>
    </source>
</reference>
<dbReference type="RefSeq" id="WP_407639615.1">
    <property type="nucleotide sequence ID" value="NZ_FMXA01000005.1"/>
</dbReference>
<name>A0A1G5V6K4_9FIRM</name>
<dbReference type="PANTHER" id="PTHR21262:SF31">
    <property type="entry name" value="GTP PYROPHOSPHOKINASE"/>
    <property type="match status" value="1"/>
</dbReference>
<feature type="domain" description="TGS" evidence="7">
    <location>
        <begin position="458"/>
        <end position="519"/>
    </location>
</feature>
<dbReference type="AlphaFoldDB" id="A0A1G5V6K4"/>
<dbReference type="InterPro" id="IPR004811">
    <property type="entry name" value="RelA/Spo_fam"/>
</dbReference>
<dbReference type="Pfam" id="PF02824">
    <property type="entry name" value="TGS"/>
    <property type="match status" value="1"/>
</dbReference>
<dbReference type="EC" id="2.7.6.5" evidence="2"/>
<dbReference type="SMART" id="SM00471">
    <property type="entry name" value="HDc"/>
    <property type="match status" value="1"/>
</dbReference>
<protein>
    <recommendedName>
        <fullName evidence="2">GTP diphosphokinase</fullName>
        <ecNumber evidence="2">2.7.6.5</ecNumber>
    </recommendedName>
</protein>
<dbReference type="PROSITE" id="PS51671">
    <property type="entry name" value="ACT"/>
    <property type="match status" value="1"/>
</dbReference>
<evidence type="ECO:0000256" key="3">
    <source>
        <dbReference type="ARBA" id="ARBA00048244"/>
    </source>
</evidence>
<dbReference type="InterPro" id="IPR004095">
    <property type="entry name" value="TGS"/>
</dbReference>
<evidence type="ECO:0000256" key="4">
    <source>
        <dbReference type="RuleBase" id="RU003847"/>
    </source>
</evidence>
<dbReference type="InterPro" id="IPR012676">
    <property type="entry name" value="TGS-like"/>
</dbReference>
<proteinExistence type="inferred from homology"/>
<dbReference type="SMART" id="SM00954">
    <property type="entry name" value="RelA_SpoT"/>
    <property type="match status" value="1"/>
</dbReference>
<dbReference type="UniPathway" id="UPA00908">
    <property type="reaction ID" value="UER00884"/>
</dbReference>
<dbReference type="CDD" id="cd04876">
    <property type="entry name" value="ACT_RelA-SpoT"/>
    <property type="match status" value="1"/>
</dbReference>
<dbReference type="SUPFAM" id="SSF55021">
    <property type="entry name" value="ACT-like"/>
    <property type="match status" value="1"/>
</dbReference>
<dbReference type="NCBIfam" id="TIGR00691">
    <property type="entry name" value="spoT_relA"/>
    <property type="match status" value="1"/>
</dbReference>
<evidence type="ECO:0000256" key="1">
    <source>
        <dbReference type="ARBA" id="ARBA00004976"/>
    </source>
</evidence>
<evidence type="ECO:0000313" key="8">
    <source>
        <dbReference type="EMBL" id="SDA41503.1"/>
    </source>
</evidence>
<keyword evidence="8" id="KW-0418">Kinase</keyword>
<dbReference type="PROSITE" id="PS51831">
    <property type="entry name" value="HD"/>
    <property type="match status" value="1"/>
</dbReference>
<dbReference type="Gene3D" id="1.10.3210.10">
    <property type="entry name" value="Hypothetical protein af1432"/>
    <property type="match status" value="1"/>
</dbReference>
<comment type="similarity">
    <text evidence="4">Belongs to the relA/spoT family.</text>
</comment>
<dbReference type="Gene3D" id="3.30.70.260">
    <property type="match status" value="1"/>
</dbReference>
<dbReference type="CDD" id="cd05399">
    <property type="entry name" value="NT_Rel-Spo_like"/>
    <property type="match status" value="1"/>
</dbReference>
<feature type="domain" description="ACT" evidence="5">
    <location>
        <begin position="724"/>
        <end position="798"/>
    </location>
</feature>
<dbReference type="InterPro" id="IPR045865">
    <property type="entry name" value="ACT-like_dom_sf"/>
</dbReference>
<dbReference type="InterPro" id="IPR045600">
    <property type="entry name" value="RelA/SpoT_AH_RIS"/>
</dbReference>
<dbReference type="InterPro" id="IPR012675">
    <property type="entry name" value="Beta-grasp_dom_sf"/>
</dbReference>
<dbReference type="SUPFAM" id="SSF81271">
    <property type="entry name" value="TGS-like"/>
    <property type="match status" value="1"/>
</dbReference>
<dbReference type="STRING" id="209880.SAMN02910343_00408"/>
<evidence type="ECO:0000256" key="2">
    <source>
        <dbReference type="ARBA" id="ARBA00013251"/>
    </source>
</evidence>
<evidence type="ECO:0000259" key="7">
    <source>
        <dbReference type="PROSITE" id="PS51880"/>
    </source>
</evidence>
<dbReference type="FunFam" id="3.30.460.10:FF:000001">
    <property type="entry name" value="GTP pyrophosphokinase RelA"/>
    <property type="match status" value="1"/>
</dbReference>
<dbReference type="SUPFAM" id="SSF109604">
    <property type="entry name" value="HD-domain/PDEase-like"/>
    <property type="match status" value="1"/>
</dbReference>
<dbReference type="InterPro" id="IPR006674">
    <property type="entry name" value="HD_domain"/>
</dbReference>
<dbReference type="FunFam" id="3.10.20.30:FF:000002">
    <property type="entry name" value="GTP pyrophosphokinase (RelA/SpoT)"/>
    <property type="match status" value="1"/>
</dbReference>
<dbReference type="Pfam" id="PF04607">
    <property type="entry name" value="RelA_SpoT"/>
    <property type="match status" value="1"/>
</dbReference>
<dbReference type="CDD" id="cd01668">
    <property type="entry name" value="TGS_RSH"/>
    <property type="match status" value="1"/>
</dbReference>
<evidence type="ECO:0000259" key="5">
    <source>
        <dbReference type="PROSITE" id="PS51671"/>
    </source>
</evidence>
<dbReference type="Gene3D" id="3.30.460.10">
    <property type="entry name" value="Beta Polymerase, domain 2"/>
    <property type="match status" value="1"/>
</dbReference>
<dbReference type="InterPro" id="IPR033655">
    <property type="entry name" value="TGS_RelA/SpoT"/>
</dbReference>
<dbReference type="Gene3D" id="3.10.20.30">
    <property type="match status" value="1"/>
</dbReference>
<comment type="catalytic activity">
    <reaction evidence="3">
        <text>GTP + ATP = guanosine 3'-diphosphate 5'-triphosphate + AMP</text>
        <dbReference type="Rhea" id="RHEA:22088"/>
        <dbReference type="ChEBI" id="CHEBI:30616"/>
        <dbReference type="ChEBI" id="CHEBI:37565"/>
        <dbReference type="ChEBI" id="CHEBI:142410"/>
        <dbReference type="ChEBI" id="CHEBI:456215"/>
        <dbReference type="EC" id="2.7.6.5"/>
    </reaction>
</comment>
<gene>
    <name evidence="8" type="ORF">SAMN02910343_00408</name>
</gene>
<keyword evidence="9" id="KW-1185">Reference proteome</keyword>
<dbReference type="CDD" id="cd00077">
    <property type="entry name" value="HDc"/>
    <property type="match status" value="1"/>
</dbReference>
<dbReference type="Pfam" id="PF13291">
    <property type="entry name" value="ACT_4"/>
    <property type="match status" value="1"/>
</dbReference>
<evidence type="ECO:0000259" key="6">
    <source>
        <dbReference type="PROSITE" id="PS51831"/>
    </source>
</evidence>
<dbReference type="Pfam" id="PF13328">
    <property type="entry name" value="HD_4"/>
    <property type="match status" value="1"/>
</dbReference>
<comment type="pathway">
    <text evidence="1">Purine metabolism; ppGpp biosynthesis; ppGpp from GTP: step 1/2.</text>
</comment>
<dbReference type="GO" id="GO:0005886">
    <property type="term" value="C:plasma membrane"/>
    <property type="evidence" value="ECO:0007669"/>
    <property type="project" value="TreeGrafter"/>
</dbReference>
<dbReference type="InterPro" id="IPR007685">
    <property type="entry name" value="RelA_SpoT"/>
</dbReference>
<dbReference type="GO" id="GO:0015970">
    <property type="term" value="P:guanosine tetraphosphate biosynthetic process"/>
    <property type="evidence" value="ECO:0007669"/>
    <property type="project" value="UniProtKB-UniPathway"/>
</dbReference>
<dbReference type="EMBL" id="FMXA01000005">
    <property type="protein sequence ID" value="SDA41503.1"/>
    <property type="molecule type" value="Genomic_DNA"/>
</dbReference>
<organism evidence="8 9">
    <name type="scientific">Allisonella histaminiformans</name>
    <dbReference type="NCBI Taxonomy" id="209880"/>
    <lineage>
        <taxon>Bacteria</taxon>
        <taxon>Bacillati</taxon>
        <taxon>Bacillota</taxon>
        <taxon>Negativicutes</taxon>
        <taxon>Veillonellales</taxon>
        <taxon>Veillonellaceae</taxon>
        <taxon>Allisonella</taxon>
    </lineage>
</organism>
<dbReference type="GO" id="GO:0016301">
    <property type="term" value="F:kinase activity"/>
    <property type="evidence" value="ECO:0007669"/>
    <property type="project" value="UniProtKB-KW"/>
</dbReference>
<dbReference type="PROSITE" id="PS51880">
    <property type="entry name" value="TGS"/>
    <property type="match status" value="1"/>
</dbReference>
<keyword evidence="8" id="KW-0808">Transferase</keyword>
<sequence>MAVTNEDMNKDKNNVSTETTKKINMAEIFSKTLDDETIHTDASASTLADFLINEENYIKEKAKQHDFSFEVKEEYDRLIKKVQSYNKDPKALEWINKAYNLAAQAHGKQVRKSGEPYIIHPLSVAYILAELQMDLPGVIAALLHDVVEDTEYTREDIAKIFGEEVAFLVDGVTKLSSFHYTDKEDQQTENFRKMFLAMAKDIRVVVIKLADRLHNMRTLGVFRREKQQRIARETLEIYAPLAHRLGIYNIKWELEDLCFHYLHPEEYEDLVRQMKQKRRAREEIVEETMKVLKEHLDKSGIKAKVTGRPKHFYSIYKKMKKQHKDLSQIYDLYAVRVIVDTIPQCYAVLGLAHSLWKPLPNRFKDYIAVPKPNLYQSLHTTVIGTQGQPVEIQIRTWEMHHISEYGVAAHWRYKEGKANGGASRFDSKISWLRHILEWQDTSNSKEFVNALKLDVFSDEVFVFTPKGDVINLPQGSIPLDFAYRIHTEIGNHCVGAKVNNKMVPLDTKLKNGDIVSIVTSKSAKPSYDWLNIVGASESRSKIRSWFKHENREENIARGQGLLVEEANRMNQDWKELASRNRLDEVVHRVNVQSLDDMFAAVGYGGITPKSVILNLMNIYNKEVKTREAAQGAKSAKAFEQLKTEPKKKQVAPHGVLVKGESSLEVHLAKCCNPVPGDEIIGYITRGRGVTVHRLDCPNIVNTDEPERLIEATWIKQTSGTFQVNIEIVSYDRTGLMADILAVLSDNKTSVSSANINVNDAGVATMRLGIQIKDLQQLEYIMTKIRRVKGVHSVERLKGRKGN</sequence>
<dbReference type="GeneID" id="87755454"/>
<dbReference type="InterPro" id="IPR043519">
    <property type="entry name" value="NT_sf"/>
</dbReference>
<evidence type="ECO:0000313" key="9">
    <source>
        <dbReference type="Proteomes" id="UP000199689"/>
    </source>
</evidence>
<dbReference type="Pfam" id="PF19296">
    <property type="entry name" value="RelA_AH_RIS"/>
    <property type="match status" value="1"/>
</dbReference>
<dbReference type="FunFam" id="1.10.3210.10:FF:000001">
    <property type="entry name" value="GTP pyrophosphokinase RelA"/>
    <property type="match status" value="1"/>
</dbReference>
<dbReference type="SUPFAM" id="SSF81301">
    <property type="entry name" value="Nucleotidyltransferase"/>
    <property type="match status" value="1"/>
</dbReference>